<dbReference type="GO" id="GO:0044458">
    <property type="term" value="P:motile cilium assembly"/>
    <property type="evidence" value="ECO:0007669"/>
    <property type="project" value="TreeGrafter"/>
</dbReference>
<reference evidence="2 3" key="1">
    <citation type="submission" date="2014-04" db="EMBL/GenBank/DDBJ databases">
        <title>Genome evolution of avian class.</title>
        <authorList>
            <person name="Zhang G."/>
            <person name="Li C."/>
        </authorList>
    </citation>
    <scope>NUCLEOTIDE SEQUENCE [LARGE SCALE GENOMIC DNA]</scope>
    <source>
        <strain evidence="2">BGI_N306</strain>
    </source>
</reference>
<accession>A0A091WKZ6</accession>
<sequence>RRDQFRQPRWRPIQKVKEIKYQNLRFPTDLSNPYAVATVLNQKPGKLKIKDLKEALCQGNEGIKTRQMKEAIFQLKVKQNIEEEAANYLKWQVHKGKDPISVEFKKEIIENRQREEEQYKIQRGDPVIEQEFQRNEVQVSFRRVIRPVDQYPGVHPTFDLLHNDPWDNRNRMLRKFQQAAYKVVIQIRLNRLLLLFRGLTREARGLEEGSVSESRSFSKPEKSEEYKGISSSISEDRILPFEFPFYSSHELHRDLAPDALGLVPIESVDVKVRHILPFYDLKVPQHFSIMKYQPFCTHHAATSYKPRKLSRPLRQGAQDELIQVVASPEGQLNLVSQWKDFHKPSPEEAAERNISLLKLVPPQALVYPTESNPLRIFNPTPGLFPLLPPLAYSETNIEYHLCPHPKYTFTKECPKGSSIPVTQKKFLHHKEVICGVMEWRRFLPVVYTTFSNTPTLANITSRDPYSLDMLPREVPPMLYDLPERDRENIIDHETDETEFKVTLTPEMVRAEFPQIGQALSEEGKEKLAKEERDPHNHPDGHFQPQTSELREKVQKHVEKMKLKALNKALIL</sequence>
<dbReference type="InterPro" id="IPR029676">
    <property type="entry name" value="CFAP221"/>
</dbReference>
<evidence type="ECO:0000313" key="2">
    <source>
        <dbReference type="EMBL" id="KFR02246.1"/>
    </source>
</evidence>
<evidence type="ECO:0000313" key="3">
    <source>
        <dbReference type="Proteomes" id="UP000053605"/>
    </source>
</evidence>
<protein>
    <submittedName>
        <fullName evidence="2">Primary ciliary dyskinesia protein 1</fullName>
    </submittedName>
</protein>
<dbReference type="Proteomes" id="UP000053605">
    <property type="component" value="Unassembled WGS sequence"/>
</dbReference>
<dbReference type="AlphaFoldDB" id="A0A091WKZ6"/>
<feature type="region of interest" description="Disordered" evidence="1">
    <location>
        <begin position="521"/>
        <end position="547"/>
    </location>
</feature>
<dbReference type="EMBL" id="KK733996">
    <property type="protein sequence ID" value="KFR02246.1"/>
    <property type="molecule type" value="Genomic_DNA"/>
</dbReference>
<proteinExistence type="predicted"/>
<evidence type="ECO:0000256" key="1">
    <source>
        <dbReference type="SAM" id="MobiDB-lite"/>
    </source>
</evidence>
<dbReference type="GO" id="GO:0003341">
    <property type="term" value="P:cilium movement"/>
    <property type="evidence" value="ECO:0007669"/>
    <property type="project" value="InterPro"/>
</dbReference>
<organism evidence="2 3">
    <name type="scientific">Opisthocomus hoazin</name>
    <name type="common">Hoatzin</name>
    <name type="synonym">Phasianus hoazin</name>
    <dbReference type="NCBI Taxonomy" id="30419"/>
    <lineage>
        <taxon>Eukaryota</taxon>
        <taxon>Metazoa</taxon>
        <taxon>Chordata</taxon>
        <taxon>Craniata</taxon>
        <taxon>Vertebrata</taxon>
        <taxon>Euteleostomi</taxon>
        <taxon>Archelosauria</taxon>
        <taxon>Archosauria</taxon>
        <taxon>Dinosauria</taxon>
        <taxon>Saurischia</taxon>
        <taxon>Theropoda</taxon>
        <taxon>Coelurosauria</taxon>
        <taxon>Aves</taxon>
        <taxon>Neognathae</taxon>
        <taxon>Neoaves</taxon>
        <taxon>Opisthocomiformes</taxon>
        <taxon>Opisthocomidae</taxon>
        <taxon>Opisthocomus</taxon>
    </lineage>
</organism>
<feature type="non-terminal residue" evidence="2">
    <location>
        <position position="571"/>
    </location>
</feature>
<dbReference type="PhylomeDB" id="A0A091WKZ6"/>
<dbReference type="STRING" id="30419.A0A091WKZ6"/>
<dbReference type="GO" id="GO:0097729">
    <property type="term" value="C:9+2 motile cilium"/>
    <property type="evidence" value="ECO:0007669"/>
    <property type="project" value="TreeGrafter"/>
</dbReference>
<feature type="compositionally biased region" description="Basic and acidic residues" evidence="1">
    <location>
        <begin position="521"/>
        <end position="540"/>
    </location>
</feature>
<feature type="non-terminal residue" evidence="2">
    <location>
        <position position="1"/>
    </location>
</feature>
<dbReference type="PANTHER" id="PTHR46500:SF1">
    <property type="entry name" value="CILIA- AND FLAGELLA-ASSOCIATED PROTEIN 221"/>
    <property type="match status" value="1"/>
</dbReference>
<keyword evidence="3" id="KW-1185">Reference proteome</keyword>
<name>A0A091WKZ6_OPIHO</name>
<gene>
    <name evidence="2" type="ORF">N306_09323</name>
</gene>
<dbReference type="PANTHER" id="PTHR46500">
    <property type="entry name" value="CILIA- AND FLAGELLA-ASSOCIATED PROTEIN 221"/>
    <property type="match status" value="1"/>
</dbReference>